<keyword evidence="15" id="KW-1185">Reference proteome</keyword>
<dbReference type="InterPro" id="IPR035807">
    <property type="entry name" value="PDC_E1_N"/>
</dbReference>
<keyword evidence="6 9" id="KW-0786">Thiamine pyrophosphate</keyword>
<dbReference type="InterPro" id="IPR055152">
    <property type="entry name" value="Transketolase-like_C_2"/>
</dbReference>
<dbReference type="InterPro" id="IPR041621">
    <property type="entry name" value="PDH_E1_M"/>
</dbReference>
<dbReference type="Pfam" id="PF22613">
    <property type="entry name" value="Transketolase_C_1"/>
    <property type="match status" value="1"/>
</dbReference>
<evidence type="ECO:0000313" key="14">
    <source>
        <dbReference type="EMBL" id="OWK46328.1"/>
    </source>
</evidence>
<dbReference type="InterPro" id="IPR051157">
    <property type="entry name" value="PDH/Transketolase"/>
</dbReference>
<dbReference type="EMBL" id="NIDE01000001">
    <property type="protein sequence ID" value="OWK46328.1"/>
    <property type="molecule type" value="Genomic_DNA"/>
</dbReference>
<dbReference type="NCBIfam" id="TIGR00759">
    <property type="entry name" value="aceE"/>
    <property type="match status" value="1"/>
</dbReference>
<evidence type="ECO:0000256" key="8">
    <source>
        <dbReference type="ARBA" id="ARBA00051231"/>
    </source>
</evidence>
<dbReference type="Gene3D" id="3.40.50.970">
    <property type="match status" value="2"/>
</dbReference>
<evidence type="ECO:0000256" key="2">
    <source>
        <dbReference type="ARBA" id="ARBA00003157"/>
    </source>
</evidence>
<dbReference type="SUPFAM" id="SSF52518">
    <property type="entry name" value="Thiamin diphosphate-binding fold (THDP-binding)"/>
    <property type="match status" value="2"/>
</dbReference>
<evidence type="ECO:0000259" key="13">
    <source>
        <dbReference type="Pfam" id="PF22613"/>
    </source>
</evidence>
<feature type="domain" description="Transketolase N-terminal" evidence="11">
    <location>
        <begin position="89"/>
        <end position="309"/>
    </location>
</feature>
<dbReference type="RefSeq" id="WP_088251573.1">
    <property type="nucleotide sequence ID" value="NZ_NIDE01000001.1"/>
</dbReference>
<dbReference type="InterPro" id="IPR009014">
    <property type="entry name" value="Transketo_C/PFOR_II"/>
</dbReference>
<evidence type="ECO:0000256" key="1">
    <source>
        <dbReference type="ARBA" id="ARBA00001964"/>
    </source>
</evidence>
<dbReference type="GO" id="GO:0046872">
    <property type="term" value="F:metal ion binding"/>
    <property type="evidence" value="ECO:0007669"/>
    <property type="project" value="UniProtKB-KW"/>
</dbReference>
<evidence type="ECO:0000256" key="4">
    <source>
        <dbReference type="ARBA" id="ARBA00017172"/>
    </source>
</evidence>
<dbReference type="Pfam" id="PF00456">
    <property type="entry name" value="Transketolase_N"/>
    <property type="match status" value="1"/>
</dbReference>
<name>A0A225E689_9BACT</name>
<dbReference type="InterPro" id="IPR029061">
    <property type="entry name" value="THDP-binding"/>
</dbReference>
<feature type="binding site" evidence="10">
    <location>
        <position position="240"/>
    </location>
    <ligand>
        <name>Mg(2+)</name>
        <dbReference type="ChEBI" id="CHEBI:18420"/>
    </ligand>
</feature>
<feature type="domain" description="Pyruvate dehydrogenase E1 component middle" evidence="12">
    <location>
        <begin position="524"/>
        <end position="729"/>
    </location>
</feature>
<gene>
    <name evidence="14" type="ORF">FRUB_00027</name>
</gene>
<keyword evidence="7 9" id="KW-0670">Pyruvate</keyword>
<organism evidence="14 15">
    <name type="scientific">Fimbriiglobus ruber</name>
    <dbReference type="NCBI Taxonomy" id="1908690"/>
    <lineage>
        <taxon>Bacteria</taxon>
        <taxon>Pseudomonadati</taxon>
        <taxon>Planctomycetota</taxon>
        <taxon>Planctomycetia</taxon>
        <taxon>Gemmatales</taxon>
        <taxon>Gemmataceae</taxon>
        <taxon>Fimbriiglobus</taxon>
    </lineage>
</organism>
<accession>A0A225E689</accession>
<dbReference type="Proteomes" id="UP000214646">
    <property type="component" value="Unassembled WGS sequence"/>
</dbReference>
<evidence type="ECO:0000256" key="3">
    <source>
        <dbReference type="ARBA" id="ARBA00012281"/>
    </source>
</evidence>
<reference evidence="15" key="1">
    <citation type="submission" date="2017-06" db="EMBL/GenBank/DDBJ databases">
        <title>Genome analysis of Fimbriiglobus ruber SP5, the first member of the order Planctomycetales with confirmed chitinolytic capability.</title>
        <authorList>
            <person name="Ravin N.V."/>
            <person name="Rakitin A.L."/>
            <person name="Ivanova A.A."/>
            <person name="Beletsky A.V."/>
            <person name="Kulichevskaya I.S."/>
            <person name="Mardanov A.V."/>
            <person name="Dedysh S.N."/>
        </authorList>
    </citation>
    <scope>NUCLEOTIDE SEQUENCE [LARGE SCALE GENOMIC DNA]</scope>
    <source>
        <strain evidence="15">SP5</strain>
    </source>
</reference>
<protein>
    <recommendedName>
        <fullName evidence="4 9">Pyruvate dehydrogenase E1 component</fullName>
        <ecNumber evidence="3 9">1.2.4.1</ecNumber>
    </recommendedName>
</protein>
<proteinExistence type="predicted"/>
<comment type="function">
    <text evidence="2 9">Component of the pyruvate dehydrogenase (PDH) complex, that catalyzes the overall conversion of pyruvate to acetyl-CoA and CO(2).</text>
</comment>
<dbReference type="OrthoDB" id="9759664at2"/>
<dbReference type="FunFam" id="3.40.50.970:FF:000011">
    <property type="entry name" value="Pyruvate dehydrogenase E1 component"/>
    <property type="match status" value="1"/>
</dbReference>
<dbReference type="PANTHER" id="PTHR43825:SF3">
    <property type="entry name" value="PYRUVATE DEHYDROGENASE E1 COMPONENT"/>
    <property type="match status" value="1"/>
</dbReference>
<comment type="catalytic activity">
    <reaction evidence="8 9">
        <text>N(6)-[(R)-lipoyl]-L-lysyl-[protein] + pyruvate + H(+) = N(6)-[(R)-S(8)-acetyldihydrolipoyl]-L-lysyl-[protein] + CO2</text>
        <dbReference type="Rhea" id="RHEA:19189"/>
        <dbReference type="Rhea" id="RHEA-COMP:10474"/>
        <dbReference type="Rhea" id="RHEA-COMP:10478"/>
        <dbReference type="ChEBI" id="CHEBI:15361"/>
        <dbReference type="ChEBI" id="CHEBI:15378"/>
        <dbReference type="ChEBI" id="CHEBI:16526"/>
        <dbReference type="ChEBI" id="CHEBI:83099"/>
        <dbReference type="ChEBI" id="CHEBI:83111"/>
        <dbReference type="EC" id="1.2.4.1"/>
    </reaction>
</comment>
<comment type="caution">
    <text evidence="14">The sequence shown here is derived from an EMBL/GenBank/DDBJ whole genome shotgun (WGS) entry which is preliminary data.</text>
</comment>
<sequence length="925" mass="103036">MLVTPEVLAARAAHLPEDVDPQETTEWLESLEALIRYQGPERAKFILSSLLGLAARAGAKLPFGVTTPYLNTIATEDQPVFPGNREMERKIKNVVRWNAMAMVQRANKTTNVGGHIATFASAATLYEIGWNHFFRGRTDDHPGDVVFYQGHASPGPYSRAFLEGRLTEAHLNNFRQELRDHPGLSSYPHPWLMPDFWQYPTVSMGLGPIMSIYHARFNRYLQGRGLTKTDDTRVWAFLGDGECDEPESLGCITMAAREKLDNLIWVINCNLQRLDGPVRGNGKIIQELEGLFRGAGWNVIKVVWGSDWDPLLKNDHTGALAHRMMQVVDGEYQEYIGKDMRTKEEEAAKVKLSEEEIDTRRGAFIREHFFNTPELKAIVSPLTDAQIAGLHRGGHDPLKVYTAYKAAVEHKGQPTVILAKTVKGYEIPGEGGEGKNTTHQKKTLTLDQVRGFRDRFQIPIPDDQLEACPFYKPADDSPEVKYLHARRAAVGGYNPSRNNKLVPCNPPERKSFEGLYQATVIARSTTKAWVDLMQQLVKDPAIGKLLVPIVPDEGQTFGMPPFYHQVGMYSSVGQLYTPVDKGTKSSYRESTSGQIFQEGINEAGAMADFIAAGTAYSTYSVNTIPFYIYYSMFGFQRIGDLVWAAADSRCRGFLMGATAGRTTINGEGLQHEDGHSHLAAMTVPTCRAYDPAFAYELAVIIEDGINAMYVRNEECFYYLTVYNESYDMPAMPGEHVREGIIKGLYPFKTVKPAGAKHEVQILGSGVIMNEALRAQQILAEKYNVASTVYSVTSYQMLRRDAIACERHNRFHPTEPALMPFVQSVLGQTTGPVIATSDYMRTVAETIAPFVTDDKGRSRLLALGTDGFGRSETRKNLRRFFEVDAENVTVAALYAIAERGGLDRAVVAQAIKDLGVDPTRPDPWTV</sequence>
<evidence type="ECO:0000256" key="7">
    <source>
        <dbReference type="ARBA" id="ARBA00023317"/>
    </source>
</evidence>
<dbReference type="Pfam" id="PF17831">
    <property type="entry name" value="PDH_E1_M"/>
    <property type="match status" value="1"/>
</dbReference>
<keyword evidence="10" id="KW-0460">Magnesium</keyword>
<dbReference type="PANTHER" id="PTHR43825">
    <property type="entry name" value="PYRUVATE DEHYDROGENASE E1 COMPONENT"/>
    <property type="match status" value="1"/>
</dbReference>
<dbReference type="PIRSF" id="PIRSF000156">
    <property type="entry name" value="Pyruvate_dh_E1"/>
    <property type="match status" value="1"/>
</dbReference>
<dbReference type="CDD" id="cd02017">
    <property type="entry name" value="TPP_E1_EcPDC_like"/>
    <property type="match status" value="1"/>
</dbReference>
<dbReference type="GO" id="GO:0004739">
    <property type="term" value="F:pyruvate dehydrogenase (acetyl-transferring) activity"/>
    <property type="evidence" value="ECO:0007669"/>
    <property type="project" value="UniProtKB-EC"/>
</dbReference>
<comment type="cofactor">
    <cofactor evidence="10">
        <name>Mg(2+)</name>
        <dbReference type="ChEBI" id="CHEBI:18420"/>
    </cofactor>
</comment>
<evidence type="ECO:0000256" key="9">
    <source>
        <dbReference type="PIRNR" id="PIRNR000156"/>
    </source>
</evidence>
<evidence type="ECO:0000259" key="12">
    <source>
        <dbReference type="Pfam" id="PF17831"/>
    </source>
</evidence>
<feature type="domain" description="Transketolase-like C-terminal" evidence="13">
    <location>
        <begin position="743"/>
        <end position="883"/>
    </location>
</feature>
<dbReference type="AlphaFoldDB" id="A0A225E689"/>
<dbReference type="InterPro" id="IPR004660">
    <property type="entry name" value="PDH_E1"/>
</dbReference>
<dbReference type="SUPFAM" id="SSF52922">
    <property type="entry name" value="TK C-terminal domain-like"/>
    <property type="match status" value="1"/>
</dbReference>
<feature type="binding site" evidence="10">
    <location>
        <position position="272"/>
    </location>
    <ligand>
        <name>Mg(2+)</name>
        <dbReference type="ChEBI" id="CHEBI:18420"/>
    </ligand>
</feature>
<dbReference type="Gene3D" id="3.40.50.920">
    <property type="match status" value="1"/>
</dbReference>
<keyword evidence="5 9" id="KW-0560">Oxidoreductase</keyword>
<comment type="cofactor">
    <cofactor evidence="1 9">
        <name>thiamine diphosphate</name>
        <dbReference type="ChEBI" id="CHEBI:58937"/>
    </cofactor>
</comment>
<evidence type="ECO:0000256" key="6">
    <source>
        <dbReference type="ARBA" id="ARBA00023052"/>
    </source>
</evidence>
<evidence type="ECO:0000259" key="11">
    <source>
        <dbReference type="Pfam" id="PF00456"/>
    </source>
</evidence>
<evidence type="ECO:0000313" key="15">
    <source>
        <dbReference type="Proteomes" id="UP000214646"/>
    </source>
</evidence>
<dbReference type="InterPro" id="IPR005474">
    <property type="entry name" value="Transketolase_N"/>
</dbReference>
<feature type="binding site" evidence="10">
    <location>
        <position position="270"/>
    </location>
    <ligand>
        <name>Mg(2+)</name>
        <dbReference type="ChEBI" id="CHEBI:18420"/>
    </ligand>
</feature>
<evidence type="ECO:0000256" key="10">
    <source>
        <dbReference type="PIRSR" id="PIRSR000156-1"/>
    </source>
</evidence>
<evidence type="ECO:0000256" key="5">
    <source>
        <dbReference type="ARBA" id="ARBA00023002"/>
    </source>
</evidence>
<dbReference type="EC" id="1.2.4.1" evidence="3 9"/>
<keyword evidence="10" id="KW-0479">Metal-binding</keyword>